<dbReference type="Gramene" id="C.cajan_21886.t">
    <property type="protein sequence ID" value="C.cajan_21886.t"/>
    <property type="gene ID" value="C.cajan_21886"/>
</dbReference>
<dbReference type="PANTHER" id="PTHR10775:SF166">
    <property type="entry name" value="OS04G0146034 PROTEIN"/>
    <property type="match status" value="1"/>
</dbReference>
<evidence type="ECO:0000313" key="2">
    <source>
        <dbReference type="Proteomes" id="UP000075243"/>
    </source>
</evidence>
<organism evidence="1 2">
    <name type="scientific">Cajanus cajan</name>
    <name type="common">Pigeon pea</name>
    <name type="synonym">Cajanus indicus</name>
    <dbReference type="NCBI Taxonomy" id="3821"/>
    <lineage>
        <taxon>Eukaryota</taxon>
        <taxon>Viridiplantae</taxon>
        <taxon>Streptophyta</taxon>
        <taxon>Embryophyta</taxon>
        <taxon>Tracheophyta</taxon>
        <taxon>Spermatophyta</taxon>
        <taxon>Magnoliopsida</taxon>
        <taxon>eudicotyledons</taxon>
        <taxon>Gunneridae</taxon>
        <taxon>Pentapetalae</taxon>
        <taxon>rosids</taxon>
        <taxon>fabids</taxon>
        <taxon>Fabales</taxon>
        <taxon>Fabaceae</taxon>
        <taxon>Papilionoideae</taxon>
        <taxon>50 kb inversion clade</taxon>
        <taxon>NPAAA clade</taxon>
        <taxon>indigoferoid/millettioid clade</taxon>
        <taxon>Phaseoleae</taxon>
        <taxon>Cajanus</taxon>
    </lineage>
</organism>
<proteinExistence type="predicted"/>
<dbReference type="PANTHER" id="PTHR10775">
    <property type="entry name" value="OS08G0208400 PROTEIN"/>
    <property type="match status" value="1"/>
</dbReference>
<dbReference type="AlphaFoldDB" id="A0A151TPA7"/>
<dbReference type="Proteomes" id="UP000075243">
    <property type="component" value="Chromosome 4"/>
</dbReference>
<evidence type="ECO:0000313" key="1">
    <source>
        <dbReference type="EMBL" id="KYP68888.1"/>
    </source>
</evidence>
<name>A0A151TPA7_CAJCA</name>
<dbReference type="InterPro" id="IPR004242">
    <property type="entry name" value="Transposase_21"/>
</dbReference>
<accession>A0A151TPA7</accession>
<gene>
    <name evidence="1" type="ORF">KK1_022537</name>
</gene>
<reference evidence="1 2" key="1">
    <citation type="journal article" date="2012" name="Nat. Biotechnol.">
        <title>Draft genome sequence of pigeonpea (Cajanus cajan), an orphan legume crop of resource-poor farmers.</title>
        <authorList>
            <person name="Varshney R.K."/>
            <person name="Chen W."/>
            <person name="Li Y."/>
            <person name="Bharti A.K."/>
            <person name="Saxena R.K."/>
            <person name="Schlueter J.A."/>
            <person name="Donoghue M.T."/>
            <person name="Azam S."/>
            <person name="Fan G."/>
            <person name="Whaley A.M."/>
            <person name="Farmer A.D."/>
            <person name="Sheridan J."/>
            <person name="Iwata A."/>
            <person name="Tuteja R."/>
            <person name="Penmetsa R.V."/>
            <person name="Wu W."/>
            <person name="Upadhyaya H.D."/>
            <person name="Yang S.P."/>
            <person name="Shah T."/>
            <person name="Saxena K.B."/>
            <person name="Michael T."/>
            <person name="McCombie W.R."/>
            <person name="Yang B."/>
            <person name="Zhang G."/>
            <person name="Yang H."/>
            <person name="Wang J."/>
            <person name="Spillane C."/>
            <person name="Cook D.R."/>
            <person name="May G.D."/>
            <person name="Xu X."/>
            <person name="Jackson S.A."/>
        </authorList>
    </citation>
    <scope>NUCLEOTIDE SEQUENCE [LARGE SCALE GENOMIC DNA]</scope>
    <source>
        <strain evidence="2">cv. Asha</strain>
    </source>
</reference>
<dbReference type="Pfam" id="PF02992">
    <property type="entry name" value="Transposase_21"/>
    <property type="match status" value="1"/>
</dbReference>
<keyword evidence="2" id="KW-1185">Reference proteome</keyword>
<protein>
    <submittedName>
        <fullName evidence="1">Uncharacterized protein</fullName>
    </submittedName>
</protein>
<sequence length="235" mass="27065">MLVDLAPKIICIPKNYYEAKKEKIDFCVDGCMLYYKEVKDLTKCKFCRSPSQMRWHHENKNNSIDLRHPCDGEAWKHFDHVYLDFASEPQNIRLGLCSDGFTPYVQASTNPYSCWPVIVMPYNLPLEMCMTKPYFFLTCLIPGLHNLTVKIDVYLQPLIDDLKLLWDCGVLTYDISTKQNFILHAALSWTINDFSAYGMLSGWGTKGKLACPHCMADTKAFQLDNGVKSSWFDCL</sequence>
<dbReference type="EMBL" id="CM003606">
    <property type="protein sequence ID" value="KYP68888.1"/>
    <property type="molecule type" value="Genomic_DNA"/>
</dbReference>